<evidence type="ECO:0000313" key="2">
    <source>
        <dbReference type="Proteomes" id="UP000315439"/>
    </source>
</evidence>
<accession>A0A545U957</accession>
<evidence type="ECO:0000313" key="1">
    <source>
        <dbReference type="EMBL" id="TQV85995.1"/>
    </source>
</evidence>
<dbReference type="PIRSF" id="PIRSF037196">
    <property type="entry name" value="Pyoverdine_chromoph_PvcA"/>
    <property type="match status" value="1"/>
</dbReference>
<dbReference type="PANTHER" id="PTHR37285">
    <property type="entry name" value="SPORE WALL MATURATION PROTEIN DIT1"/>
    <property type="match status" value="1"/>
</dbReference>
<protein>
    <submittedName>
        <fullName evidence="1">Pyoverdine biosynthesis protein</fullName>
    </submittedName>
</protein>
<dbReference type="InterPro" id="IPR017133">
    <property type="entry name" value="PvcA"/>
</dbReference>
<proteinExistence type="predicted"/>
<organism evidence="1 2">
    <name type="scientific">Aliikangiella coralliicola</name>
    <dbReference type="NCBI Taxonomy" id="2592383"/>
    <lineage>
        <taxon>Bacteria</taxon>
        <taxon>Pseudomonadati</taxon>
        <taxon>Pseudomonadota</taxon>
        <taxon>Gammaproteobacteria</taxon>
        <taxon>Oceanospirillales</taxon>
        <taxon>Pleioneaceae</taxon>
        <taxon>Aliikangiella</taxon>
    </lineage>
</organism>
<dbReference type="Gene3D" id="3.30.60.140">
    <property type="match status" value="1"/>
</dbReference>
<dbReference type="EMBL" id="VIKS01000011">
    <property type="protein sequence ID" value="TQV85995.1"/>
    <property type="molecule type" value="Genomic_DNA"/>
</dbReference>
<dbReference type="AlphaFoldDB" id="A0A545U957"/>
<dbReference type="Pfam" id="PF05141">
    <property type="entry name" value="DIT1_PvcA"/>
    <property type="match status" value="1"/>
</dbReference>
<dbReference type="InterPro" id="IPR007817">
    <property type="entry name" value="Isocyanide_synthase_DIT1"/>
</dbReference>
<dbReference type="OrthoDB" id="860574at2"/>
<dbReference type="Proteomes" id="UP000315439">
    <property type="component" value="Unassembled WGS sequence"/>
</dbReference>
<keyword evidence="2" id="KW-1185">Reference proteome</keyword>
<dbReference type="RefSeq" id="WP_142932914.1">
    <property type="nucleotide sequence ID" value="NZ_ML660167.1"/>
</dbReference>
<sequence length="325" mass="37660">MNSKLTTAEKLQPAYEIATRIIELIFARRRLLKEQEDVEFAKQIAPHIDKVINYVEQNKPIEMILPAFPGKSPNRSKTLSHLPDYGEFSAMRNLVELCREIEAIYEPGAKIIICSDGRVFADIIYVPDEHISEYAKGIRAYAEKHLSEHISFYNLEDVYDRFEDYSSLREELMISYGEPLTSLRKRIKEQREASTMYKGITKFMFEDYQGVEEFSNHSRTAIQRKARVAAYRVIQRSNAWGRLLKKEFPNSLRLSIHPQYLVSEKIGISMIGENDVWTTPWHSVVVKDKGKESLLPRAEAEKLDCALVYIDGQPSYFERLPGRIS</sequence>
<dbReference type="PANTHER" id="PTHR37285:SF5">
    <property type="entry name" value="SPORE WALL MATURATION PROTEIN DIT1"/>
    <property type="match status" value="1"/>
</dbReference>
<gene>
    <name evidence="1" type="ORF">FLL46_18975</name>
</gene>
<reference evidence="1 2" key="1">
    <citation type="submission" date="2019-07" db="EMBL/GenBank/DDBJ databases">
        <title>Draft genome for Aliikangiella sp. M105.</title>
        <authorList>
            <person name="Wang G."/>
        </authorList>
    </citation>
    <scope>NUCLEOTIDE SEQUENCE [LARGE SCALE GENOMIC DNA]</scope>
    <source>
        <strain evidence="1 2">M105</strain>
    </source>
</reference>
<comment type="caution">
    <text evidence="1">The sequence shown here is derived from an EMBL/GenBank/DDBJ whole genome shotgun (WGS) entry which is preliminary data.</text>
</comment>
<name>A0A545U957_9GAMM</name>